<reference evidence="2" key="1">
    <citation type="submission" date="2016-07" db="EMBL/GenBank/DDBJ databases">
        <authorList>
            <person name="Kauffman K."/>
            <person name="Arevalo P."/>
            <person name="Polz M.F."/>
        </authorList>
    </citation>
    <scope>NUCLEOTIDE SEQUENCE</scope>
    <source>
        <strain evidence="2">10N.222.46.E12</strain>
    </source>
</reference>
<accession>A0A7Z1S096</accession>
<feature type="coiled-coil region" evidence="1">
    <location>
        <begin position="5"/>
        <end position="39"/>
    </location>
</feature>
<evidence type="ECO:0008006" key="3">
    <source>
        <dbReference type="Google" id="ProtNLM"/>
    </source>
</evidence>
<proteinExistence type="predicted"/>
<dbReference type="RefSeq" id="WP_010431939.1">
    <property type="nucleotide sequence ID" value="NZ_AP025481.1"/>
</dbReference>
<comment type="caution">
    <text evidence="2">The sequence shown here is derived from an EMBL/GenBank/DDBJ whole genome shotgun (WGS) entry which is preliminary data.</text>
</comment>
<protein>
    <recommendedName>
        <fullName evidence="3">DUF883 domain-containing protein</fullName>
    </recommendedName>
</protein>
<dbReference type="EMBL" id="MDBS01000067">
    <property type="protein sequence ID" value="PMP24094.1"/>
    <property type="molecule type" value="Genomic_DNA"/>
</dbReference>
<organism evidence="2">
    <name type="scientific">Vibrio cyclitrophicus</name>
    <dbReference type="NCBI Taxonomy" id="47951"/>
    <lineage>
        <taxon>Bacteria</taxon>
        <taxon>Pseudomonadati</taxon>
        <taxon>Pseudomonadota</taxon>
        <taxon>Gammaproteobacteria</taxon>
        <taxon>Vibrionales</taxon>
        <taxon>Vibrionaceae</taxon>
        <taxon>Vibrio</taxon>
    </lineage>
</organism>
<name>A0A7Z1S096_9VIBR</name>
<gene>
    <name evidence="2" type="ORF">BCS90_04505</name>
</gene>
<dbReference type="AlphaFoldDB" id="A0A7Z1S096"/>
<sequence>MPKSNAKNSEAKQQIEETYEKAEEAAVEVIENVKEAVHETLEASSESVKNTSEKAENIIKERPLLSVGCAFLAGWAVSKLIK</sequence>
<dbReference type="GeneID" id="50232185"/>
<evidence type="ECO:0000256" key="1">
    <source>
        <dbReference type="SAM" id="Coils"/>
    </source>
</evidence>
<reference evidence="2" key="2">
    <citation type="journal article" date="2018" name="Nature">
        <title>A major lineage of non-tailed dsDNA viruses as unrecognized killers of marine bacteria.</title>
        <authorList>
            <person name="Kauffman K.M."/>
            <person name="Hussain F.A."/>
            <person name="Yang J."/>
            <person name="Arevalo P."/>
            <person name="Brown J.M."/>
            <person name="Chang W.K."/>
            <person name="VanInsberghe D."/>
            <person name="Elsherbini J."/>
            <person name="Sharma R.S."/>
            <person name="Cutler M.B."/>
            <person name="Kelly L."/>
            <person name="Polz M.F."/>
        </authorList>
    </citation>
    <scope>NUCLEOTIDE SEQUENCE</scope>
    <source>
        <strain evidence="2">10N.222.46.E12</strain>
    </source>
</reference>
<evidence type="ECO:0000313" key="2">
    <source>
        <dbReference type="EMBL" id="PMP24094.1"/>
    </source>
</evidence>
<keyword evidence="1" id="KW-0175">Coiled coil</keyword>